<accession>A0ABS5ZF63</accession>
<keyword evidence="1 2" id="KW-0732">Signal</keyword>
<feature type="chain" id="PRO_5046152013" evidence="2">
    <location>
        <begin position="21"/>
        <end position="217"/>
    </location>
</feature>
<dbReference type="EMBL" id="JAGSOY010000042">
    <property type="protein sequence ID" value="MBU2712625.1"/>
    <property type="molecule type" value="Genomic_DNA"/>
</dbReference>
<dbReference type="Pfam" id="PF13505">
    <property type="entry name" value="OMP_b-brl"/>
    <property type="match status" value="1"/>
</dbReference>
<gene>
    <name evidence="4" type="ORF">KCG35_16275</name>
</gene>
<sequence>MKKAVLAVALASTFVAPAFAESSINPLKDEKSGFYLGLGLGSADYNDAYDNLKDEYDGFMSGTTSYTTRDMAWKVFGGYRVNKYFALEANYTSLGNPDADFTNTSGTYRDEIENEIKGYGIKAVGLYPINNNFEVLASVGTFKWKVEEDEENNRFGPSSETEKGTSLTYGLGANYYLTDNISVGLNWERINDVGDKDNLFFGENDIDTYTISAQYNF</sequence>
<dbReference type="SUPFAM" id="SSF56925">
    <property type="entry name" value="OMPA-like"/>
    <property type="match status" value="1"/>
</dbReference>
<evidence type="ECO:0000256" key="1">
    <source>
        <dbReference type="ARBA" id="ARBA00022729"/>
    </source>
</evidence>
<reference evidence="4 5" key="1">
    <citation type="submission" date="2021-04" db="EMBL/GenBank/DDBJ databases">
        <authorList>
            <person name="Pira H."/>
            <person name="Risdian C."/>
            <person name="Wink J."/>
        </authorList>
    </citation>
    <scope>NUCLEOTIDE SEQUENCE [LARGE SCALE GENOMIC DNA]</scope>
    <source>
        <strain evidence="4 5">WH53</strain>
    </source>
</reference>
<dbReference type="RefSeq" id="WP_215820851.1">
    <property type="nucleotide sequence ID" value="NZ_JAGSOY010000042.1"/>
</dbReference>
<feature type="domain" description="Outer membrane protein beta-barrel" evidence="3">
    <location>
        <begin position="7"/>
        <end position="217"/>
    </location>
</feature>
<evidence type="ECO:0000313" key="4">
    <source>
        <dbReference type="EMBL" id="MBU2712625.1"/>
    </source>
</evidence>
<evidence type="ECO:0000256" key="2">
    <source>
        <dbReference type="SAM" id="SignalP"/>
    </source>
</evidence>
<feature type="signal peptide" evidence="2">
    <location>
        <begin position="1"/>
        <end position="20"/>
    </location>
</feature>
<protein>
    <submittedName>
        <fullName evidence="4">Porin family protein</fullName>
    </submittedName>
</protein>
<dbReference type="Gene3D" id="2.40.160.20">
    <property type="match status" value="1"/>
</dbReference>
<comment type="caution">
    <text evidence="4">The sequence shown here is derived from an EMBL/GenBank/DDBJ whole genome shotgun (WGS) entry which is preliminary data.</text>
</comment>
<evidence type="ECO:0000313" key="5">
    <source>
        <dbReference type="Proteomes" id="UP000690515"/>
    </source>
</evidence>
<dbReference type="Proteomes" id="UP000690515">
    <property type="component" value="Unassembled WGS sequence"/>
</dbReference>
<name>A0ABS5ZF63_9GAMM</name>
<dbReference type="InterPro" id="IPR011250">
    <property type="entry name" value="OMP/PagP_B-barrel"/>
</dbReference>
<dbReference type="InterPro" id="IPR027385">
    <property type="entry name" value="Beta-barrel_OMP"/>
</dbReference>
<keyword evidence="5" id="KW-1185">Reference proteome</keyword>
<evidence type="ECO:0000259" key="3">
    <source>
        <dbReference type="Pfam" id="PF13505"/>
    </source>
</evidence>
<organism evidence="4 5">
    <name type="scientific">Zooshikella harenae</name>
    <dbReference type="NCBI Taxonomy" id="2827238"/>
    <lineage>
        <taxon>Bacteria</taxon>
        <taxon>Pseudomonadati</taxon>
        <taxon>Pseudomonadota</taxon>
        <taxon>Gammaproteobacteria</taxon>
        <taxon>Oceanospirillales</taxon>
        <taxon>Zooshikellaceae</taxon>
        <taxon>Zooshikella</taxon>
    </lineage>
</organism>
<proteinExistence type="predicted"/>